<reference evidence="2" key="1">
    <citation type="submission" date="2022-08" db="EMBL/GenBank/DDBJ databases">
        <authorList>
            <consortium name="DOE Joint Genome Institute"/>
            <person name="Min B."/>
            <person name="Riley R."/>
            <person name="Sierra-Patev S."/>
            <person name="Naranjo-Ortiz M."/>
            <person name="Looney B."/>
            <person name="Konkel Z."/>
            <person name="Slot J.C."/>
            <person name="Sakamoto Y."/>
            <person name="Steenwyk J.L."/>
            <person name="Rokas A."/>
            <person name="Carro J."/>
            <person name="Camarero S."/>
            <person name="Ferreira P."/>
            <person name="Molpeceres G."/>
            <person name="Ruiz-Duenas F.J."/>
            <person name="Serrano A."/>
            <person name="Henrissat B."/>
            <person name="Drula E."/>
            <person name="Hughes K.W."/>
            <person name="Mata J.L."/>
            <person name="Ishikawa N.K."/>
            <person name="Vargas-Isla R."/>
            <person name="Ushijima S."/>
            <person name="Smith C.A."/>
            <person name="Ahrendt S."/>
            <person name="Andreopoulos W."/>
            <person name="He G."/>
            <person name="Labutti K."/>
            <person name="Lipzen A."/>
            <person name="Ng V."/>
            <person name="Sandor L."/>
            <person name="Barry K."/>
            <person name="Martinez A.T."/>
            <person name="Xiao Y."/>
            <person name="Gibbons J.G."/>
            <person name="Terashima K."/>
            <person name="Hibbett D.S."/>
            <person name="Grigoriev I.V."/>
        </authorList>
    </citation>
    <scope>NUCLEOTIDE SEQUENCE</scope>
    <source>
        <strain evidence="2">TFB10291</strain>
    </source>
</reference>
<sequence>MPVAAARHPSHIRKRKLQKPIFRLAETDLARTLQSDLKSNYHYADRKSEGSQEMIKKMTQLSSSSFNNAVLALRNYRETEGHASAALELALKSVVIEAKRLEERSNELKKRSSNHTPVRPPQKRKSEPTDRTLARGFYDQRKL</sequence>
<comment type="caution">
    <text evidence="2">The sequence shown here is derived from an EMBL/GenBank/DDBJ whole genome shotgun (WGS) entry which is preliminary data.</text>
</comment>
<organism evidence="2 3">
    <name type="scientific">Lentinula aff. detonsa</name>
    <dbReference type="NCBI Taxonomy" id="2804958"/>
    <lineage>
        <taxon>Eukaryota</taxon>
        <taxon>Fungi</taxon>
        <taxon>Dikarya</taxon>
        <taxon>Basidiomycota</taxon>
        <taxon>Agaricomycotina</taxon>
        <taxon>Agaricomycetes</taxon>
        <taxon>Agaricomycetidae</taxon>
        <taxon>Agaricales</taxon>
        <taxon>Marasmiineae</taxon>
        <taxon>Omphalotaceae</taxon>
        <taxon>Lentinula</taxon>
    </lineage>
</organism>
<keyword evidence="3" id="KW-1185">Reference proteome</keyword>
<dbReference type="AlphaFoldDB" id="A0AA38KPI8"/>
<name>A0AA38KPI8_9AGAR</name>
<gene>
    <name evidence="2" type="ORF">GGU10DRAFT_388289</name>
</gene>
<evidence type="ECO:0000313" key="3">
    <source>
        <dbReference type="Proteomes" id="UP001163798"/>
    </source>
</evidence>
<accession>A0AA38KPI8</accession>
<evidence type="ECO:0000256" key="1">
    <source>
        <dbReference type="SAM" id="MobiDB-lite"/>
    </source>
</evidence>
<feature type="compositionally biased region" description="Basic and acidic residues" evidence="1">
    <location>
        <begin position="124"/>
        <end position="143"/>
    </location>
</feature>
<protein>
    <submittedName>
        <fullName evidence="2">Uncharacterized protein</fullName>
    </submittedName>
</protein>
<dbReference type="Proteomes" id="UP001163798">
    <property type="component" value="Unassembled WGS sequence"/>
</dbReference>
<evidence type="ECO:0000313" key="2">
    <source>
        <dbReference type="EMBL" id="KAJ3784440.1"/>
    </source>
</evidence>
<feature type="region of interest" description="Disordered" evidence="1">
    <location>
        <begin position="104"/>
        <end position="143"/>
    </location>
</feature>
<dbReference type="EMBL" id="MU793376">
    <property type="protein sequence ID" value="KAJ3784440.1"/>
    <property type="molecule type" value="Genomic_DNA"/>
</dbReference>
<proteinExistence type="predicted"/>